<dbReference type="GO" id="GO:0008237">
    <property type="term" value="F:metallopeptidase activity"/>
    <property type="evidence" value="ECO:0007669"/>
    <property type="project" value="UniProtKB-KW"/>
</dbReference>
<dbReference type="RefSeq" id="WP_220220722.1">
    <property type="nucleotide sequence ID" value="NZ_CP048268.1"/>
</dbReference>
<protein>
    <submittedName>
        <fullName evidence="4">CPBP family intramembrane metalloprotease</fullName>
    </submittedName>
</protein>
<dbReference type="InterPro" id="IPR003675">
    <property type="entry name" value="Rce1/LyrA-like_dom"/>
</dbReference>
<dbReference type="Proteomes" id="UP000826550">
    <property type="component" value="Chromosome"/>
</dbReference>
<reference evidence="4 5" key="1">
    <citation type="submission" date="2020-01" db="EMBL/GenBank/DDBJ databases">
        <title>Vast differences in strain-level diversity in the gut microbiota of two closely related honey bee species.</title>
        <authorList>
            <person name="Ellegaard K.M."/>
            <person name="Suenami S."/>
            <person name="Miyazaki R."/>
            <person name="Engel P."/>
        </authorList>
    </citation>
    <scope>NUCLEOTIDE SEQUENCE [LARGE SCALE GENOMIC DNA]</scope>
    <source>
        <strain evidence="4 5">ESL0416</strain>
    </source>
</reference>
<dbReference type="EMBL" id="CP048268">
    <property type="protein sequence ID" value="QYN52257.1"/>
    <property type="molecule type" value="Genomic_DNA"/>
</dbReference>
<dbReference type="Pfam" id="PF02517">
    <property type="entry name" value="Rce1-like"/>
    <property type="match status" value="1"/>
</dbReference>
<gene>
    <name evidence="4" type="ORF">GYM71_01930</name>
</gene>
<feature type="transmembrane region" description="Helical" evidence="2">
    <location>
        <begin position="166"/>
        <end position="188"/>
    </location>
</feature>
<evidence type="ECO:0000256" key="2">
    <source>
        <dbReference type="SAM" id="Phobius"/>
    </source>
</evidence>
<keyword evidence="2" id="KW-1133">Transmembrane helix</keyword>
<feature type="transmembrane region" description="Helical" evidence="2">
    <location>
        <begin position="208"/>
        <end position="228"/>
    </location>
</feature>
<feature type="transmembrane region" description="Helical" evidence="2">
    <location>
        <begin position="14"/>
        <end position="32"/>
    </location>
</feature>
<keyword evidence="4" id="KW-0378">Hydrolase</keyword>
<feature type="transmembrane region" description="Helical" evidence="2">
    <location>
        <begin position="134"/>
        <end position="154"/>
    </location>
</feature>
<name>A0ABX8W6F7_9LACO</name>
<keyword evidence="2" id="KW-0812">Transmembrane</keyword>
<evidence type="ECO:0000256" key="1">
    <source>
        <dbReference type="ARBA" id="ARBA00009067"/>
    </source>
</evidence>
<sequence length="408" mass="46626">MKITNLPKKTWQKIYAFQILFCLLAEVLLMVSGLHNATKTKNQVTAIILLVLFLALTVYVQKMKVKDKFTYEFTRWLSLLFGPGILCTFWLKIGNLLLVHLPQIEIIWVLLLWAVLLGLLLPIAMVYAAQIKNWFLRLLIVFLLNIQYGLVNTLKVSRSLKIMHSLTGQGVIAAISLFILACFLGKAWGFRFNPNLKFNKSQNFQQVTFVLLILFTLLDLFYNCFNAYSKDIWTVFFRYDFNNLKFSLPNLTCAIEPGILEEAVRYLNIIILLAGFNHLPKWRVPIAIYGSTLLFGLAHLGNVGWHGATLSATIMQAIGVTGCGFLWAVLYLYTGKLWPAIVAHFISDFVANMLTGWNSSGWHWHGYATDYIYTILIVGVPLLFSIWMMFGKARQVMEENADRIMNVN</sequence>
<keyword evidence="2" id="KW-0472">Membrane</keyword>
<evidence type="ECO:0000259" key="3">
    <source>
        <dbReference type="Pfam" id="PF02517"/>
    </source>
</evidence>
<feature type="transmembrane region" description="Helical" evidence="2">
    <location>
        <begin position="106"/>
        <end position="128"/>
    </location>
</feature>
<feature type="transmembrane region" description="Helical" evidence="2">
    <location>
        <begin position="340"/>
        <end position="359"/>
    </location>
</feature>
<keyword evidence="5" id="KW-1185">Reference proteome</keyword>
<feature type="domain" description="CAAX prenyl protease 2/Lysostaphin resistance protein A-like" evidence="3">
    <location>
        <begin position="271"/>
        <end position="350"/>
    </location>
</feature>
<proteinExistence type="inferred from homology"/>
<evidence type="ECO:0000313" key="5">
    <source>
        <dbReference type="Proteomes" id="UP000826550"/>
    </source>
</evidence>
<keyword evidence="4" id="KW-0482">Metalloprotease</keyword>
<comment type="similarity">
    <text evidence="1">Belongs to the UPF0177 family.</text>
</comment>
<organism evidence="4 5">
    <name type="scientific">Lactobacillus panisapium</name>
    <dbReference type="NCBI Taxonomy" id="2012495"/>
    <lineage>
        <taxon>Bacteria</taxon>
        <taxon>Bacillati</taxon>
        <taxon>Bacillota</taxon>
        <taxon>Bacilli</taxon>
        <taxon>Lactobacillales</taxon>
        <taxon>Lactobacillaceae</taxon>
        <taxon>Lactobacillus</taxon>
    </lineage>
</organism>
<evidence type="ECO:0000313" key="4">
    <source>
        <dbReference type="EMBL" id="QYN52257.1"/>
    </source>
</evidence>
<feature type="transmembrane region" description="Helical" evidence="2">
    <location>
        <begin position="44"/>
        <end position="61"/>
    </location>
</feature>
<feature type="transmembrane region" description="Helical" evidence="2">
    <location>
        <begin position="314"/>
        <end position="333"/>
    </location>
</feature>
<feature type="transmembrane region" description="Helical" evidence="2">
    <location>
        <begin position="371"/>
        <end position="390"/>
    </location>
</feature>
<keyword evidence="4" id="KW-0645">Protease</keyword>
<feature type="transmembrane region" description="Helical" evidence="2">
    <location>
        <begin position="286"/>
        <end position="308"/>
    </location>
</feature>
<feature type="transmembrane region" description="Helical" evidence="2">
    <location>
        <begin position="73"/>
        <end position="94"/>
    </location>
</feature>
<accession>A0ABX8W6F7</accession>